<evidence type="ECO:0000313" key="2">
    <source>
        <dbReference type="Proteomes" id="UP000186002"/>
    </source>
</evidence>
<dbReference type="RefSeq" id="WP_073010436.1">
    <property type="nucleotide sequence ID" value="NZ_FRBW01000001.1"/>
</dbReference>
<dbReference type="OrthoDB" id="8163630at2"/>
<reference evidence="1 2" key="1">
    <citation type="submission" date="2016-11" db="EMBL/GenBank/DDBJ databases">
        <authorList>
            <person name="Jaros S."/>
            <person name="Januszkiewicz K."/>
            <person name="Wedrychowicz H."/>
        </authorList>
    </citation>
    <scope>NUCLEOTIDE SEQUENCE [LARGE SCALE GENOMIC DNA]</scope>
    <source>
        <strain evidence="1 2">DSM 22153</strain>
    </source>
</reference>
<accession>A0A1M7D5G7</accession>
<evidence type="ECO:0000313" key="1">
    <source>
        <dbReference type="EMBL" id="SHL74761.1"/>
    </source>
</evidence>
<sequence length="170" mass="19061">MTEALSYRWTGAAMIPAPQCLERCQLMFEIGSHYSLEAPKSRTKDSHRHYFACVNAAWQNLPEDQIQRFPSPEHLRKWALVHSGYADETTVVCDSQEAALKVAALARKLDGYAVITCRDCTVRTFTARAQTEQEMDAREFQKSKEAVLSTLARLIGADPVELSKAVRIAA</sequence>
<protein>
    <submittedName>
        <fullName evidence="1">Uncharacterized protein</fullName>
    </submittedName>
</protein>
<organism evidence="1 2">
    <name type="scientific">Roseibium suaedae</name>
    <dbReference type="NCBI Taxonomy" id="735517"/>
    <lineage>
        <taxon>Bacteria</taxon>
        <taxon>Pseudomonadati</taxon>
        <taxon>Pseudomonadota</taxon>
        <taxon>Alphaproteobacteria</taxon>
        <taxon>Hyphomicrobiales</taxon>
        <taxon>Stappiaceae</taxon>
        <taxon>Roseibium</taxon>
    </lineage>
</organism>
<gene>
    <name evidence="1" type="ORF">SAMN05444272_1379</name>
</gene>
<dbReference type="Proteomes" id="UP000186002">
    <property type="component" value="Unassembled WGS sequence"/>
</dbReference>
<name>A0A1M7D5G7_9HYPH</name>
<dbReference type="EMBL" id="FRBW01000001">
    <property type="protein sequence ID" value="SHL74761.1"/>
    <property type="molecule type" value="Genomic_DNA"/>
</dbReference>
<proteinExistence type="predicted"/>
<dbReference type="STRING" id="735517.SAMN05444272_1379"/>
<keyword evidence="2" id="KW-1185">Reference proteome</keyword>
<dbReference type="AlphaFoldDB" id="A0A1M7D5G7"/>